<dbReference type="Pfam" id="PF05387">
    <property type="entry name" value="Chorion_3"/>
    <property type="match status" value="1"/>
</dbReference>
<feature type="region of interest" description="Disordered" evidence="1">
    <location>
        <begin position="288"/>
        <end position="308"/>
    </location>
</feature>
<feature type="region of interest" description="Disordered" evidence="1">
    <location>
        <begin position="32"/>
        <end position="58"/>
    </location>
</feature>
<dbReference type="OrthoDB" id="8069502at2759"/>
<gene>
    <name evidence="4" type="primary">LOC117570025</name>
</gene>
<dbReference type="Proteomes" id="UP000515160">
    <property type="component" value="Chromosome X"/>
</dbReference>
<feature type="compositionally biased region" description="Gly residues" evidence="1">
    <location>
        <begin position="215"/>
        <end position="229"/>
    </location>
</feature>
<evidence type="ECO:0000313" key="3">
    <source>
        <dbReference type="Proteomes" id="UP000515160"/>
    </source>
</evidence>
<evidence type="ECO:0000256" key="1">
    <source>
        <dbReference type="SAM" id="MobiDB-lite"/>
    </source>
</evidence>
<feature type="region of interest" description="Disordered" evidence="1">
    <location>
        <begin position="97"/>
        <end position="118"/>
    </location>
</feature>
<feature type="compositionally biased region" description="Low complexity" evidence="1">
    <location>
        <begin position="39"/>
        <end position="49"/>
    </location>
</feature>
<feature type="compositionally biased region" description="Basic and acidic residues" evidence="1">
    <location>
        <begin position="288"/>
        <end position="300"/>
    </location>
</feature>
<reference evidence="4" key="1">
    <citation type="submission" date="2025-08" db="UniProtKB">
        <authorList>
            <consortium name="RefSeq"/>
        </authorList>
    </citation>
    <scope>IDENTIFICATION</scope>
    <source>
        <strain evidence="4">15112-1751.03</strain>
        <tissue evidence="4">Whole Adult</tissue>
    </source>
</reference>
<accession>A0A6P8X1B1</accession>
<name>A0A6P8X1B1_DROAB</name>
<dbReference type="InterPro" id="IPR008449">
    <property type="entry name" value="Chorion_S36/S28"/>
</dbReference>
<sequence length="308" mass="31067">MNRHSFIWALAACLIACASANGYGGQQGYGSGGQGYGSSGQQSYSSSGGEHVGVGGEGAVAGASAGGAGEFGGNGGHGHGDGAAAGSLAGNGEAAGLAQTGQSSYGSDQNIPYKPVNTKGNTLTSSITYPQNKGEILIHRPAPIIVRRPPTKVLVNHPPLVVKPAPVVLHKPPAIVLRKVYVKHHPRRVKVEPVFVNVVKPPAEKYFVNENKQGYGQGNHGSHGQGHGGAHIPRPGPIVAGPQNLGPGPAIPAYASGADSAAASAGYSLLQGGNHGLSALANIAGEREGNNYGGQREHYGGQHSAPAY</sequence>
<dbReference type="AlphaFoldDB" id="A0A6P8X1B1"/>
<dbReference type="RefSeq" id="XP_034107339.1">
    <property type="nucleotide sequence ID" value="XM_034251448.2"/>
</dbReference>
<organism evidence="3 4">
    <name type="scientific">Drosophila albomicans</name>
    <name type="common">Fruit fly</name>
    <dbReference type="NCBI Taxonomy" id="7291"/>
    <lineage>
        <taxon>Eukaryota</taxon>
        <taxon>Metazoa</taxon>
        <taxon>Ecdysozoa</taxon>
        <taxon>Arthropoda</taxon>
        <taxon>Hexapoda</taxon>
        <taxon>Insecta</taxon>
        <taxon>Pterygota</taxon>
        <taxon>Neoptera</taxon>
        <taxon>Endopterygota</taxon>
        <taxon>Diptera</taxon>
        <taxon>Brachycera</taxon>
        <taxon>Muscomorpha</taxon>
        <taxon>Ephydroidea</taxon>
        <taxon>Drosophilidae</taxon>
        <taxon>Drosophila</taxon>
    </lineage>
</organism>
<evidence type="ECO:0000313" key="4">
    <source>
        <dbReference type="RefSeq" id="XP_034107339.1"/>
    </source>
</evidence>
<feature type="region of interest" description="Disordered" evidence="1">
    <location>
        <begin position="212"/>
        <end position="245"/>
    </location>
</feature>
<evidence type="ECO:0000256" key="2">
    <source>
        <dbReference type="SAM" id="SignalP"/>
    </source>
</evidence>
<feature type="compositionally biased region" description="Polar residues" evidence="1">
    <location>
        <begin position="99"/>
        <end position="110"/>
    </location>
</feature>
<keyword evidence="2" id="KW-0732">Signal</keyword>
<keyword evidence="3" id="KW-1185">Reference proteome</keyword>
<feature type="signal peptide" evidence="2">
    <location>
        <begin position="1"/>
        <end position="20"/>
    </location>
</feature>
<dbReference type="GeneID" id="117570025"/>
<dbReference type="CTD" id="31788"/>
<proteinExistence type="predicted"/>
<protein>
    <submittedName>
        <fullName evidence="4">Chorion protein S38</fullName>
    </submittedName>
</protein>
<feature type="chain" id="PRO_5028266594" evidence="2">
    <location>
        <begin position="21"/>
        <end position="308"/>
    </location>
</feature>